<sequence length="683" mass="77514">MKRWMLGLVGFWLGLPAVALAEADTANPGVPEIPEGHYFTLAYHDVRDEVEPEIDADPYAVSTQRLARWFEWMQENDWNPVSLEDIEAAGRGEASLPPNAVLLIFDDGLRSMYTHVFPLLEEFDYPAVSAITTSWQEAARDGREVDYDGGRFSDVGEDFADPDDPRIVAAGGETLYADDFFTWDEAREMHDSGLVEFASHSHDLHHGILANPQGNTQPAAVVREYDPESGAYESEEAFEQRIREDLERSSRVLEERLGEAPRAIVWPYGAGTEAIEEIAAEVGMPYSFTLGSRLFSPAGRRADIGRMLIMDDPLPADILAGITNRLDPPRDYQRAVHVDLDYIHDPDPEQTNRNLGQLLDRIKDMQVRSVYLQAFADPDGDGNADALYFPNRHLPVRDDLFNRVAWQLRTRAGVEVYAWMPLLSFDLPDRERQAGLSVRHWTADGEIERSDRDYRRMSPFLPESAELVGEIYEDLGRMAPGIHGILIHDDAYLGDDEDAAACLPEARWPGSDDPIRECRLEPRDRTRALIEFGAAMVERAGRHIAVGNDLRVARNMYARPVLDPDAEARFAQALGPFVEHYDEVALMAMPYLDGTDLPEEKWFDRLFEAVDEHPKGVDRVVFELQTRDWEENEWIPTRTLVAWIEQLKRRGAGHFAYYPDDPFNDHPELEVIREGMSLTGFPY</sequence>
<dbReference type="InterPro" id="IPR051398">
    <property type="entry name" value="Polysacch_Deacetylase"/>
</dbReference>
<dbReference type="Pfam" id="PF14883">
    <property type="entry name" value="GHL13"/>
    <property type="match status" value="1"/>
</dbReference>
<dbReference type="InterPro" id="IPR023854">
    <property type="entry name" value="PGA_deacetylase_PgaB"/>
</dbReference>
<keyword evidence="5" id="KW-1185">Reference proteome</keyword>
<dbReference type="PANTHER" id="PTHR34216:SF7">
    <property type="entry name" value="POLY-BETA-1,6-N-ACETYL-D-GLUCOSAMINE N-DEACETYLASE"/>
    <property type="match status" value="1"/>
</dbReference>
<protein>
    <submittedName>
        <fullName evidence="4">Poly-beta-1,6-N-acetyl-D-glucosamine N-deacetylase PgaB</fullName>
    </submittedName>
</protein>
<evidence type="ECO:0000313" key="5">
    <source>
        <dbReference type="Proteomes" id="UP000189177"/>
    </source>
</evidence>
<comment type="caution">
    <text evidence="4">The sequence shown here is derived from an EMBL/GenBank/DDBJ whole genome shotgun (WGS) entry which is preliminary data.</text>
</comment>
<evidence type="ECO:0000259" key="3">
    <source>
        <dbReference type="PROSITE" id="PS51677"/>
    </source>
</evidence>
<feature type="chain" id="PRO_5012957077" evidence="2">
    <location>
        <begin position="22"/>
        <end position="683"/>
    </location>
</feature>
<dbReference type="PROSITE" id="PS51677">
    <property type="entry name" value="NODB"/>
    <property type="match status" value="1"/>
</dbReference>
<dbReference type="Proteomes" id="UP000189177">
    <property type="component" value="Unassembled WGS sequence"/>
</dbReference>
<accession>A0A1V3A1M1</accession>
<feature type="domain" description="NodB homology" evidence="3">
    <location>
        <begin position="99"/>
        <end position="370"/>
    </location>
</feature>
<dbReference type="InterPro" id="IPR032772">
    <property type="entry name" value="PGA_deacetylase_PgaB_C"/>
</dbReference>
<name>A0A1V3A1M1_9GAMM</name>
<dbReference type="STRING" id="252474.B1A74_01205"/>
<dbReference type="GO" id="GO:0043708">
    <property type="term" value="P:cell adhesion involved in biofilm formation"/>
    <property type="evidence" value="ECO:0007669"/>
    <property type="project" value="InterPro"/>
</dbReference>
<keyword evidence="1 2" id="KW-0732">Signal</keyword>
<feature type="signal peptide" evidence="2">
    <location>
        <begin position="1"/>
        <end position="21"/>
    </location>
</feature>
<evidence type="ECO:0000313" key="4">
    <source>
        <dbReference type="EMBL" id="OOC11267.1"/>
    </source>
</evidence>
<dbReference type="AlphaFoldDB" id="A0A1V3A1M1"/>
<dbReference type="InterPro" id="IPR011330">
    <property type="entry name" value="Glyco_hydro/deAcase_b/a-brl"/>
</dbReference>
<reference evidence="4 5" key="1">
    <citation type="submission" date="2017-02" db="EMBL/GenBank/DDBJ databases">
        <title>Genomic diversity within the haloalkaliphilic genus Thioalkalivibrio.</title>
        <authorList>
            <person name="Ahn A.-C."/>
            <person name="Meier-Kolthoff J."/>
            <person name="Overmars L."/>
            <person name="Richter M."/>
            <person name="Woyke T."/>
            <person name="Sorokin D.Y."/>
            <person name="Muyzer G."/>
        </authorList>
    </citation>
    <scope>NUCLEOTIDE SEQUENCE [LARGE SCALE GENOMIC DNA]</scope>
    <source>
        <strain evidence="4 5">HL17</strain>
    </source>
</reference>
<dbReference type="Gene3D" id="3.20.20.370">
    <property type="entry name" value="Glycoside hydrolase/deacetylase"/>
    <property type="match status" value="1"/>
</dbReference>
<dbReference type="RefSeq" id="WP_077243538.1">
    <property type="nucleotide sequence ID" value="NZ_MUZR01000004.1"/>
</dbReference>
<gene>
    <name evidence="4" type="ORF">B1A74_01205</name>
</gene>
<evidence type="ECO:0000256" key="1">
    <source>
        <dbReference type="ARBA" id="ARBA00022729"/>
    </source>
</evidence>
<dbReference type="GO" id="GO:0005975">
    <property type="term" value="P:carbohydrate metabolic process"/>
    <property type="evidence" value="ECO:0007669"/>
    <property type="project" value="InterPro"/>
</dbReference>
<evidence type="ECO:0000256" key="2">
    <source>
        <dbReference type="SAM" id="SignalP"/>
    </source>
</evidence>
<dbReference type="InterPro" id="IPR002509">
    <property type="entry name" value="NODB_dom"/>
</dbReference>
<dbReference type="PANTHER" id="PTHR34216">
    <property type="match status" value="1"/>
</dbReference>
<dbReference type="SUPFAM" id="SSF88713">
    <property type="entry name" value="Glycoside hydrolase/deacetylase"/>
    <property type="match status" value="1"/>
</dbReference>
<dbReference type="NCBIfam" id="TIGR03938">
    <property type="entry name" value="deacetyl_PgaB"/>
    <property type="match status" value="1"/>
</dbReference>
<organism evidence="4 5">
    <name type="scientific">Thioalkalivibrio halophilus</name>
    <dbReference type="NCBI Taxonomy" id="252474"/>
    <lineage>
        <taxon>Bacteria</taxon>
        <taxon>Pseudomonadati</taxon>
        <taxon>Pseudomonadota</taxon>
        <taxon>Gammaproteobacteria</taxon>
        <taxon>Chromatiales</taxon>
        <taxon>Ectothiorhodospiraceae</taxon>
        <taxon>Thioalkalivibrio</taxon>
    </lineage>
</organism>
<dbReference type="Pfam" id="PF01522">
    <property type="entry name" value="Polysacc_deac_1"/>
    <property type="match status" value="1"/>
</dbReference>
<dbReference type="Gene3D" id="3.20.20.80">
    <property type="entry name" value="Glycosidases"/>
    <property type="match status" value="1"/>
</dbReference>
<proteinExistence type="predicted"/>
<dbReference type="GO" id="GO:0016810">
    <property type="term" value="F:hydrolase activity, acting on carbon-nitrogen (but not peptide) bonds"/>
    <property type="evidence" value="ECO:0007669"/>
    <property type="project" value="InterPro"/>
</dbReference>
<dbReference type="OrthoDB" id="9814639at2"/>
<dbReference type="EMBL" id="MUZR01000004">
    <property type="protein sequence ID" value="OOC11267.1"/>
    <property type="molecule type" value="Genomic_DNA"/>
</dbReference>